<protein>
    <recommendedName>
        <fullName evidence="6">Cytochrome c domain-containing protein</fullName>
    </recommendedName>
</protein>
<dbReference type="PANTHER" id="PTHR35008">
    <property type="entry name" value="BLL4482 PROTEIN-RELATED"/>
    <property type="match status" value="1"/>
</dbReference>
<keyword evidence="2 4" id="KW-0479">Metal-binding</keyword>
<dbReference type="Proteomes" id="UP000675880">
    <property type="component" value="Unassembled WGS sequence"/>
</dbReference>
<evidence type="ECO:0000256" key="2">
    <source>
        <dbReference type="ARBA" id="ARBA00022723"/>
    </source>
</evidence>
<name>A0ABM8QFL4_9BACT</name>
<dbReference type="PROSITE" id="PS51007">
    <property type="entry name" value="CYTC"/>
    <property type="match status" value="2"/>
</dbReference>
<keyword evidence="3 4" id="KW-0408">Iron</keyword>
<keyword evidence="8" id="KW-1185">Reference proteome</keyword>
<evidence type="ECO:0000256" key="4">
    <source>
        <dbReference type="PROSITE-ProRule" id="PRU00433"/>
    </source>
</evidence>
<dbReference type="Gene3D" id="1.10.760.10">
    <property type="entry name" value="Cytochrome c-like domain"/>
    <property type="match status" value="2"/>
</dbReference>
<sequence length="337" mass="37387">MRAWRRIRVFGAVVGVVGLSGLIGAGCSMMQSEQAAKGKKLYAHYCMHCHGETGKQNEGFNWSSMSDPKPKDLSNKSEMGTFKDEDIFNTISRDMKDTSPNGDKIGDDEFAVPTMPTFKYTLSEEEIWGIVGYVRSLHGKKLEFNVEGRKKELQEAKQSAEQKYKEAERVEQEAEKKANDEAEKKGVEVDDNAYAKEVQAMGQAKKELDQATAALANFTTRPGKGVNIARPDLNMKPDAAAKMTEIGKQLYVTKYGCNGCHKIGEEGGRVGPALDRAGYRLNPTWVYRWLRNPQAMKPDTRMPALGLNDADAKAVALYLKTLRAPKPDKPLGKVSEE</sequence>
<feature type="domain" description="Cytochrome c" evidence="6">
    <location>
        <begin position="33"/>
        <end position="138"/>
    </location>
</feature>
<reference evidence="7 8" key="1">
    <citation type="submission" date="2021-02" db="EMBL/GenBank/DDBJ databases">
        <authorList>
            <person name="Han P."/>
        </authorList>
    </citation>
    <scope>NUCLEOTIDE SEQUENCE [LARGE SCALE GENOMIC DNA]</scope>
    <source>
        <strain evidence="7">Candidatus Nitrospira sp. ZN2</strain>
    </source>
</reference>
<proteinExistence type="predicted"/>
<dbReference type="RefSeq" id="WP_213040283.1">
    <property type="nucleotide sequence ID" value="NZ_CAJNBJ010000001.1"/>
</dbReference>
<evidence type="ECO:0000256" key="3">
    <source>
        <dbReference type="ARBA" id="ARBA00023004"/>
    </source>
</evidence>
<gene>
    <name evidence="7" type="ORF">NSPZN2_10395</name>
</gene>
<dbReference type="InterPro" id="IPR051459">
    <property type="entry name" value="Cytochrome_c-type_DH"/>
</dbReference>
<feature type="region of interest" description="Disordered" evidence="5">
    <location>
        <begin position="157"/>
        <end position="186"/>
    </location>
</feature>
<dbReference type="EMBL" id="CAJNBJ010000001">
    <property type="protein sequence ID" value="CAE6694664.1"/>
    <property type="molecule type" value="Genomic_DNA"/>
</dbReference>
<dbReference type="InterPro" id="IPR036909">
    <property type="entry name" value="Cyt_c-like_dom_sf"/>
</dbReference>
<comment type="caution">
    <text evidence="7">The sequence shown here is derived from an EMBL/GenBank/DDBJ whole genome shotgun (WGS) entry which is preliminary data.</text>
</comment>
<evidence type="ECO:0000259" key="6">
    <source>
        <dbReference type="PROSITE" id="PS51007"/>
    </source>
</evidence>
<dbReference type="Pfam" id="PF00034">
    <property type="entry name" value="Cytochrom_C"/>
    <property type="match status" value="2"/>
</dbReference>
<dbReference type="SUPFAM" id="SSF46626">
    <property type="entry name" value="Cytochrome c"/>
    <property type="match status" value="2"/>
</dbReference>
<evidence type="ECO:0000256" key="1">
    <source>
        <dbReference type="ARBA" id="ARBA00022617"/>
    </source>
</evidence>
<evidence type="ECO:0000313" key="8">
    <source>
        <dbReference type="Proteomes" id="UP000675880"/>
    </source>
</evidence>
<organism evidence="7 8">
    <name type="scientific">Nitrospira defluvii</name>
    <dbReference type="NCBI Taxonomy" id="330214"/>
    <lineage>
        <taxon>Bacteria</taxon>
        <taxon>Pseudomonadati</taxon>
        <taxon>Nitrospirota</taxon>
        <taxon>Nitrospiria</taxon>
        <taxon>Nitrospirales</taxon>
        <taxon>Nitrospiraceae</taxon>
        <taxon>Nitrospira</taxon>
    </lineage>
</organism>
<dbReference type="InterPro" id="IPR009056">
    <property type="entry name" value="Cyt_c-like_dom"/>
</dbReference>
<feature type="domain" description="Cytochrome c" evidence="6">
    <location>
        <begin position="242"/>
        <end position="323"/>
    </location>
</feature>
<evidence type="ECO:0000313" key="7">
    <source>
        <dbReference type="EMBL" id="CAE6694664.1"/>
    </source>
</evidence>
<dbReference type="PROSITE" id="PS51257">
    <property type="entry name" value="PROKAR_LIPOPROTEIN"/>
    <property type="match status" value="1"/>
</dbReference>
<accession>A0ABM8QFL4</accession>
<keyword evidence="1 4" id="KW-0349">Heme</keyword>
<dbReference type="PANTHER" id="PTHR35008:SF8">
    <property type="entry name" value="ALCOHOL DEHYDROGENASE CYTOCHROME C SUBUNIT"/>
    <property type="match status" value="1"/>
</dbReference>
<evidence type="ECO:0000256" key="5">
    <source>
        <dbReference type="SAM" id="MobiDB-lite"/>
    </source>
</evidence>